<evidence type="ECO:0000313" key="2">
    <source>
        <dbReference type="Proteomes" id="UP000782901"/>
    </source>
</evidence>
<sequence>MKLLTKQANAYSVPRLTLSAYPFPNWKANGRNILRCKRVTVSGIMTTSKKWTT</sequence>
<gene>
    <name evidence="1" type="ORF">KHY35_14475</name>
</gene>
<dbReference type="Proteomes" id="UP000782901">
    <property type="component" value="Unassembled WGS sequence"/>
</dbReference>
<accession>A0A943HQ45</accession>
<organism evidence="1 2">
    <name type="scientific">Bacteroides thetaiotaomicron</name>
    <dbReference type="NCBI Taxonomy" id="818"/>
    <lineage>
        <taxon>Bacteria</taxon>
        <taxon>Pseudomonadati</taxon>
        <taxon>Bacteroidota</taxon>
        <taxon>Bacteroidia</taxon>
        <taxon>Bacteroidales</taxon>
        <taxon>Bacteroidaceae</taxon>
        <taxon>Bacteroides</taxon>
    </lineage>
</organism>
<reference evidence="1" key="1">
    <citation type="submission" date="2021-02" db="EMBL/GenBank/DDBJ databases">
        <title>Infant gut strain persistence is associated with maternal origin, phylogeny, and functional potential including surface adhesion and iron acquisition.</title>
        <authorList>
            <person name="Lou Y.C."/>
        </authorList>
    </citation>
    <scope>NUCLEOTIDE SEQUENCE</scope>
    <source>
        <strain evidence="1">L3_082_243G1_dasL3_082_243G1_maxbin2.maxbin.015s ta_sub</strain>
    </source>
</reference>
<proteinExistence type="predicted"/>
<dbReference type="EMBL" id="JAGZEE010000021">
    <property type="protein sequence ID" value="MBS5411894.1"/>
    <property type="molecule type" value="Genomic_DNA"/>
</dbReference>
<name>A0A943HQ45_BACT4</name>
<evidence type="ECO:0000313" key="1">
    <source>
        <dbReference type="EMBL" id="MBS5411894.1"/>
    </source>
</evidence>
<comment type="caution">
    <text evidence="1">The sequence shown here is derived from an EMBL/GenBank/DDBJ whole genome shotgun (WGS) entry which is preliminary data.</text>
</comment>
<protein>
    <submittedName>
        <fullName evidence="1">Uncharacterized protein</fullName>
    </submittedName>
</protein>
<dbReference type="AlphaFoldDB" id="A0A943HQ45"/>